<dbReference type="PANTHER" id="PTHR38459">
    <property type="entry name" value="PROPHAGE BACTOPRENOL-LINKED GLUCOSE TRANSLOCASE HOMOLOG"/>
    <property type="match status" value="1"/>
</dbReference>
<evidence type="ECO:0000256" key="1">
    <source>
        <dbReference type="ARBA" id="ARBA00004141"/>
    </source>
</evidence>
<comment type="similarity">
    <text evidence="2">Belongs to the GtrA family.</text>
</comment>
<keyword evidence="3 6" id="KW-0812">Transmembrane</keyword>
<proteinExistence type="inferred from homology"/>
<dbReference type="InterPro" id="IPR007267">
    <property type="entry name" value="GtrA_DPMS_TM"/>
</dbReference>
<evidence type="ECO:0000256" key="4">
    <source>
        <dbReference type="ARBA" id="ARBA00022989"/>
    </source>
</evidence>
<evidence type="ECO:0000256" key="5">
    <source>
        <dbReference type="ARBA" id="ARBA00023136"/>
    </source>
</evidence>
<feature type="transmembrane region" description="Helical" evidence="6">
    <location>
        <begin position="34"/>
        <end position="53"/>
    </location>
</feature>
<reference evidence="8 9" key="1">
    <citation type="submission" date="2020-08" db="EMBL/GenBank/DDBJ databases">
        <title>The genome sequence of type strain Novosphingobium piscinae KCTC 42194.</title>
        <authorList>
            <person name="Liu Y."/>
        </authorList>
    </citation>
    <scope>NUCLEOTIDE SEQUENCE [LARGE SCALE GENOMIC DNA]</scope>
    <source>
        <strain evidence="8 9">KCTC 42194</strain>
    </source>
</reference>
<protein>
    <submittedName>
        <fullName evidence="8">GtrA family protein</fullName>
    </submittedName>
</protein>
<dbReference type="Proteomes" id="UP000551327">
    <property type="component" value="Unassembled WGS sequence"/>
</dbReference>
<evidence type="ECO:0000313" key="8">
    <source>
        <dbReference type="EMBL" id="MBC2668150.1"/>
    </source>
</evidence>
<evidence type="ECO:0000256" key="3">
    <source>
        <dbReference type="ARBA" id="ARBA00022692"/>
    </source>
</evidence>
<dbReference type="GO" id="GO:0005886">
    <property type="term" value="C:plasma membrane"/>
    <property type="evidence" value="ECO:0007669"/>
    <property type="project" value="TreeGrafter"/>
</dbReference>
<evidence type="ECO:0000256" key="6">
    <source>
        <dbReference type="SAM" id="Phobius"/>
    </source>
</evidence>
<evidence type="ECO:0000313" key="9">
    <source>
        <dbReference type="Proteomes" id="UP000551327"/>
    </source>
</evidence>
<organism evidence="8 9">
    <name type="scientific">Novosphingobium piscinae</name>
    <dbReference type="NCBI Taxonomy" id="1507448"/>
    <lineage>
        <taxon>Bacteria</taxon>
        <taxon>Pseudomonadati</taxon>
        <taxon>Pseudomonadota</taxon>
        <taxon>Alphaproteobacteria</taxon>
        <taxon>Sphingomonadales</taxon>
        <taxon>Sphingomonadaceae</taxon>
        <taxon>Novosphingobium</taxon>
    </lineage>
</organism>
<dbReference type="InterPro" id="IPR051401">
    <property type="entry name" value="GtrA_CellWall_Glycosyl"/>
</dbReference>
<comment type="caution">
    <text evidence="8">The sequence shown here is derived from an EMBL/GenBank/DDBJ whole genome shotgun (WGS) entry which is preliminary data.</text>
</comment>
<feature type="transmembrane region" description="Helical" evidence="6">
    <location>
        <begin position="101"/>
        <end position="119"/>
    </location>
</feature>
<evidence type="ECO:0000256" key="2">
    <source>
        <dbReference type="ARBA" id="ARBA00009399"/>
    </source>
</evidence>
<comment type="subcellular location">
    <subcellularLocation>
        <location evidence="1">Membrane</location>
        <topology evidence="1">Multi-pass membrane protein</topology>
    </subcellularLocation>
</comment>
<feature type="transmembrane region" description="Helical" evidence="6">
    <location>
        <begin position="74"/>
        <end position="95"/>
    </location>
</feature>
<dbReference type="GO" id="GO:0000271">
    <property type="term" value="P:polysaccharide biosynthetic process"/>
    <property type="evidence" value="ECO:0007669"/>
    <property type="project" value="InterPro"/>
</dbReference>
<dbReference type="PANTHER" id="PTHR38459:SF1">
    <property type="entry name" value="PROPHAGE BACTOPRENOL-LINKED GLUCOSE TRANSLOCASE HOMOLOG"/>
    <property type="match status" value="1"/>
</dbReference>
<name>A0A7X1FW87_9SPHN</name>
<dbReference type="Pfam" id="PF04138">
    <property type="entry name" value="GtrA_DPMS_TM"/>
    <property type="match status" value="1"/>
</dbReference>
<keyword evidence="9" id="KW-1185">Reference proteome</keyword>
<sequence>MFWQLVRFGISGLALTALVSGLYGLQITALGLAPALALTTATIIASVIGYFVHGHFSFRAHGSRDAPARRFSRFLIGNGLGYGLNLAFVVLFVDVLHWPRWTPTLGFFFVTPLVSFFLNRRWVYA</sequence>
<keyword evidence="4 6" id="KW-1133">Transmembrane helix</keyword>
<gene>
    <name evidence="8" type="ORF">H7F53_03200</name>
</gene>
<feature type="domain" description="GtrA/DPMS transmembrane" evidence="7">
    <location>
        <begin position="7"/>
        <end position="123"/>
    </location>
</feature>
<dbReference type="AlphaFoldDB" id="A0A7X1FW87"/>
<evidence type="ECO:0000259" key="7">
    <source>
        <dbReference type="Pfam" id="PF04138"/>
    </source>
</evidence>
<dbReference type="EMBL" id="JACLAX010000002">
    <property type="protein sequence ID" value="MBC2668150.1"/>
    <property type="molecule type" value="Genomic_DNA"/>
</dbReference>
<keyword evidence="5 6" id="KW-0472">Membrane</keyword>
<accession>A0A7X1FW87</accession>
<dbReference type="RefSeq" id="WP_185678031.1">
    <property type="nucleotide sequence ID" value="NZ_JACLAX010000002.1"/>
</dbReference>